<feature type="transmembrane region" description="Helical" evidence="2">
    <location>
        <begin position="6"/>
        <end position="26"/>
    </location>
</feature>
<keyword evidence="2" id="KW-0812">Transmembrane</keyword>
<dbReference type="RefSeq" id="WP_200128175.1">
    <property type="nucleotide sequence ID" value="NZ_CP054705.1"/>
</dbReference>
<evidence type="ECO:0008006" key="5">
    <source>
        <dbReference type="Google" id="ProtNLM"/>
    </source>
</evidence>
<evidence type="ECO:0000256" key="2">
    <source>
        <dbReference type="SAM" id="Phobius"/>
    </source>
</evidence>
<feature type="compositionally biased region" description="Polar residues" evidence="1">
    <location>
        <begin position="116"/>
        <end position="131"/>
    </location>
</feature>
<reference evidence="3 4" key="1">
    <citation type="submission" date="2020-06" db="EMBL/GenBank/DDBJ databases">
        <title>Genomic analysis of Salicibibacter sp. NKC5-3.</title>
        <authorList>
            <person name="Oh Y.J."/>
        </authorList>
    </citation>
    <scope>NUCLEOTIDE SEQUENCE [LARGE SCALE GENOMIC DNA]</scope>
    <source>
        <strain evidence="3 4">NKC5-3</strain>
    </source>
</reference>
<dbReference type="Proteomes" id="UP000595823">
    <property type="component" value="Chromosome"/>
</dbReference>
<keyword evidence="4" id="KW-1185">Reference proteome</keyword>
<dbReference type="EMBL" id="CP054705">
    <property type="protein sequence ID" value="QQK75538.1"/>
    <property type="molecule type" value="Genomic_DNA"/>
</dbReference>
<evidence type="ECO:0000313" key="3">
    <source>
        <dbReference type="EMBL" id="QQK75538.1"/>
    </source>
</evidence>
<keyword evidence="2" id="KW-0472">Membrane</keyword>
<sequence length="131" mass="14641">MARKETRWVTYITVGSVSALVGFLLFNKNARNKTVSCVKEGKQFVTDASAFVKDNREEISDLVKGTTEKVNERLQAAGEDVEQIAKHSSHLKETVTDVIDIAKETGKEFQNHRNKNQPAQPGLTQLPQNEN</sequence>
<dbReference type="KEGG" id="scia:HUG15_08055"/>
<keyword evidence="2" id="KW-1133">Transmembrane helix</keyword>
<evidence type="ECO:0000256" key="1">
    <source>
        <dbReference type="SAM" id="MobiDB-lite"/>
    </source>
</evidence>
<accession>A0A7T6Z211</accession>
<name>A0A7T6Z211_9BACI</name>
<proteinExistence type="predicted"/>
<feature type="region of interest" description="Disordered" evidence="1">
    <location>
        <begin position="106"/>
        <end position="131"/>
    </location>
</feature>
<gene>
    <name evidence="3" type="ORF">HUG15_08055</name>
</gene>
<protein>
    <recommendedName>
        <fullName evidence="5">YtxH domain-containing protein</fullName>
    </recommendedName>
</protein>
<dbReference type="AlphaFoldDB" id="A0A7T6Z211"/>
<evidence type="ECO:0000313" key="4">
    <source>
        <dbReference type="Proteomes" id="UP000595823"/>
    </source>
</evidence>
<organism evidence="3 4">
    <name type="scientific">Salicibibacter cibarius</name>
    <dbReference type="NCBI Taxonomy" id="2743000"/>
    <lineage>
        <taxon>Bacteria</taxon>
        <taxon>Bacillati</taxon>
        <taxon>Bacillota</taxon>
        <taxon>Bacilli</taxon>
        <taxon>Bacillales</taxon>
        <taxon>Bacillaceae</taxon>
        <taxon>Salicibibacter</taxon>
    </lineage>
</organism>